<dbReference type="InterPro" id="IPR013424">
    <property type="entry name" value="Ice-binding_C"/>
</dbReference>
<feature type="chain" id="PRO_5047186443" evidence="1">
    <location>
        <begin position="24"/>
        <end position="282"/>
    </location>
</feature>
<dbReference type="NCBIfam" id="TIGR02595">
    <property type="entry name" value="PEP_CTERM"/>
    <property type="match status" value="1"/>
</dbReference>
<evidence type="ECO:0000313" key="4">
    <source>
        <dbReference type="Proteomes" id="UP001596364"/>
    </source>
</evidence>
<protein>
    <submittedName>
        <fullName evidence="3">THxN family PEP-CTERM protein</fullName>
    </submittedName>
</protein>
<keyword evidence="4" id="KW-1185">Reference proteome</keyword>
<reference evidence="4" key="1">
    <citation type="journal article" date="2019" name="Int. J. Syst. Evol. Microbiol.">
        <title>The Global Catalogue of Microorganisms (GCM) 10K type strain sequencing project: providing services to taxonomists for standard genome sequencing and annotation.</title>
        <authorList>
            <consortium name="The Broad Institute Genomics Platform"/>
            <consortium name="The Broad Institute Genome Sequencing Center for Infectious Disease"/>
            <person name="Wu L."/>
            <person name="Ma J."/>
        </authorList>
    </citation>
    <scope>NUCLEOTIDE SEQUENCE [LARGE SCALE GENOMIC DNA]</scope>
    <source>
        <strain evidence="4">CGMCC 1.16031</strain>
    </source>
</reference>
<sequence length="282" mass="30170">MEFSKTKALGLAALLAFTSSVSAELVTNWDYSVNTKWTGAAFVDKGNIPAPYTENKVVTDTELSWGAAGGDYTNHDASGYNARSALIINPAMVDGNVNTQLDVDVNGLSATEWRTSSGITHYNNSLQNFYDYLNIAYLSSELVLTPLLPPEAVDGDVTLTTSFEVAFIETYNQPNAADCGFESVTACDDIFVLDGSLLNQSFYYNDYIYTVHIGADGLRPLSNATCAVAGVSAGCVGFTTEEKTSTFAGFFFAVSAKKVPEPATLALFGLALLGLRLSARKN</sequence>
<comment type="caution">
    <text evidence="3">The sequence shown here is derived from an EMBL/GenBank/DDBJ whole genome shotgun (WGS) entry which is preliminary data.</text>
</comment>
<dbReference type="NCBIfam" id="NF038125">
    <property type="entry name" value="PEP_CTERM_THxN"/>
    <property type="match status" value="1"/>
</dbReference>
<dbReference type="RefSeq" id="WP_131259433.1">
    <property type="nucleotide sequence ID" value="NZ_JBHSUS010000001.1"/>
</dbReference>
<gene>
    <name evidence="3" type="ORF">ACFP85_00715</name>
</gene>
<dbReference type="EMBL" id="JBHSUS010000001">
    <property type="protein sequence ID" value="MFC6438683.1"/>
    <property type="molecule type" value="Genomic_DNA"/>
</dbReference>
<dbReference type="Proteomes" id="UP001596364">
    <property type="component" value="Unassembled WGS sequence"/>
</dbReference>
<dbReference type="Pfam" id="PF07589">
    <property type="entry name" value="PEP-CTERM"/>
    <property type="match status" value="1"/>
</dbReference>
<evidence type="ECO:0000256" key="1">
    <source>
        <dbReference type="SAM" id="SignalP"/>
    </source>
</evidence>
<keyword evidence="1" id="KW-0732">Signal</keyword>
<name>A0ABW1XEL7_9ALTE</name>
<feature type="signal peptide" evidence="1">
    <location>
        <begin position="1"/>
        <end position="23"/>
    </location>
</feature>
<organism evidence="3 4">
    <name type="scientific">Pseudobowmanella zhangzhouensis</name>
    <dbReference type="NCBI Taxonomy" id="1537679"/>
    <lineage>
        <taxon>Bacteria</taxon>
        <taxon>Pseudomonadati</taxon>
        <taxon>Pseudomonadota</taxon>
        <taxon>Gammaproteobacteria</taxon>
        <taxon>Alteromonadales</taxon>
        <taxon>Alteromonadaceae</taxon>
    </lineage>
</organism>
<evidence type="ECO:0000259" key="2">
    <source>
        <dbReference type="Pfam" id="PF07589"/>
    </source>
</evidence>
<evidence type="ECO:0000313" key="3">
    <source>
        <dbReference type="EMBL" id="MFC6438683.1"/>
    </source>
</evidence>
<proteinExistence type="predicted"/>
<accession>A0ABW1XEL7</accession>
<feature type="domain" description="Ice-binding protein C-terminal" evidence="2">
    <location>
        <begin position="259"/>
        <end position="281"/>
    </location>
</feature>